<evidence type="ECO:0000313" key="4">
    <source>
        <dbReference type="Proteomes" id="UP000008022"/>
    </source>
</evidence>
<dbReference type="Proteomes" id="UP000008022">
    <property type="component" value="Unassembled WGS sequence"/>
</dbReference>
<dbReference type="OMA" id="AGARCCL"/>
<evidence type="ECO:0000256" key="2">
    <source>
        <dbReference type="SAM" id="SignalP"/>
    </source>
</evidence>
<reference evidence="4" key="1">
    <citation type="submission" date="2013-06" db="EMBL/GenBank/DDBJ databases">
        <authorList>
            <person name="Zhao Q."/>
        </authorList>
    </citation>
    <scope>NUCLEOTIDE SEQUENCE</scope>
    <source>
        <strain evidence="4">cv. W1943</strain>
    </source>
</reference>
<feature type="region of interest" description="Disordered" evidence="1">
    <location>
        <begin position="33"/>
        <end position="57"/>
    </location>
</feature>
<organism evidence="3 4">
    <name type="scientific">Oryza rufipogon</name>
    <name type="common">Brownbeard rice</name>
    <name type="synonym">Asian wild rice</name>
    <dbReference type="NCBI Taxonomy" id="4529"/>
    <lineage>
        <taxon>Eukaryota</taxon>
        <taxon>Viridiplantae</taxon>
        <taxon>Streptophyta</taxon>
        <taxon>Embryophyta</taxon>
        <taxon>Tracheophyta</taxon>
        <taxon>Spermatophyta</taxon>
        <taxon>Magnoliopsida</taxon>
        <taxon>Liliopsida</taxon>
        <taxon>Poales</taxon>
        <taxon>Poaceae</taxon>
        <taxon>BOP clade</taxon>
        <taxon>Oryzoideae</taxon>
        <taxon>Oryzeae</taxon>
        <taxon>Oryzinae</taxon>
        <taxon>Oryza</taxon>
    </lineage>
</organism>
<dbReference type="HOGENOM" id="CLU_103132_0_0_1"/>
<sequence>MSFPLLPSFLFPLSLSLISPSFSLLSFTGWHSREDRRRQGGRGRRRGRRAAPLPPAGARRCLASSPADWCAPLSPLPVAGARCCLALSPTGRRAGIPASRHDLAHAAGIQSRRLPDLEKSKAGGSGTFSSPSCLALASHRKNPEKIVKPTKKKKKILKTTTPTSSLCGAKDSDLVIPSRSVVGAWCRRPLPTASSCLPRRWFHGSDGSVGGRCDVNAVNIATSSGRKALYPTSAV</sequence>
<name>A0A0E0QUH0_ORYRU</name>
<keyword evidence="2" id="KW-0732">Signal</keyword>
<protein>
    <submittedName>
        <fullName evidence="3">Uncharacterized protein</fullName>
    </submittedName>
</protein>
<reference evidence="3" key="2">
    <citation type="submission" date="2015-06" db="UniProtKB">
        <authorList>
            <consortium name="EnsemblPlants"/>
        </authorList>
    </citation>
    <scope>IDENTIFICATION</scope>
</reference>
<dbReference type="AlphaFoldDB" id="A0A0E0QUH0"/>
<feature type="chain" id="PRO_5002371629" evidence="2">
    <location>
        <begin position="17"/>
        <end position="235"/>
    </location>
</feature>
<dbReference type="EnsemblPlants" id="ORUFI09G19490.1">
    <property type="protein sequence ID" value="ORUFI09G19490.1"/>
    <property type="gene ID" value="ORUFI09G19490"/>
</dbReference>
<evidence type="ECO:0000313" key="3">
    <source>
        <dbReference type="EnsemblPlants" id="ORUFI09G19490.1"/>
    </source>
</evidence>
<accession>A0A0E0QUH0</accession>
<feature type="compositionally biased region" description="Basic residues" evidence="1">
    <location>
        <begin position="39"/>
        <end position="49"/>
    </location>
</feature>
<feature type="signal peptide" evidence="2">
    <location>
        <begin position="1"/>
        <end position="16"/>
    </location>
</feature>
<dbReference type="Gramene" id="ORUFI09G19490.1">
    <property type="protein sequence ID" value="ORUFI09G19490.1"/>
    <property type="gene ID" value="ORUFI09G19490"/>
</dbReference>
<keyword evidence="4" id="KW-1185">Reference proteome</keyword>
<proteinExistence type="predicted"/>
<evidence type="ECO:0000256" key="1">
    <source>
        <dbReference type="SAM" id="MobiDB-lite"/>
    </source>
</evidence>